<protein>
    <recommendedName>
        <fullName evidence="4">HTH-type transcriptional regulator</fullName>
    </recommendedName>
</protein>
<dbReference type="AlphaFoldDB" id="A0A085ZFA0"/>
<dbReference type="eggNOG" id="COG1510">
    <property type="taxonomic scope" value="Bacteria"/>
</dbReference>
<comment type="caution">
    <text evidence="6">The sequence shown here is derived from an EMBL/GenBank/DDBJ whole genome shotgun (WGS) entry which is preliminary data.</text>
</comment>
<keyword evidence="2 4" id="KW-0238">DNA-binding</keyword>
<dbReference type="OrthoDB" id="9792628at2"/>
<evidence type="ECO:0000313" key="7">
    <source>
        <dbReference type="Proteomes" id="UP000028703"/>
    </source>
</evidence>
<dbReference type="GO" id="GO:0003677">
    <property type="term" value="F:DNA binding"/>
    <property type="evidence" value="ECO:0007669"/>
    <property type="project" value="UniProtKB-UniRule"/>
</dbReference>
<proteinExistence type="inferred from homology"/>
<dbReference type="InterPro" id="IPR036390">
    <property type="entry name" value="WH_DNA-bd_sf"/>
</dbReference>
<dbReference type="Gene3D" id="1.10.10.10">
    <property type="entry name" value="Winged helix-like DNA-binding domain superfamily/Winged helix DNA-binding domain"/>
    <property type="match status" value="1"/>
</dbReference>
<dbReference type="PANTHER" id="PTHR38465">
    <property type="entry name" value="HTH-TYPE TRANSCRIPTIONAL REGULATOR MJ1563-RELATED"/>
    <property type="match status" value="1"/>
</dbReference>
<dbReference type="InterPro" id="IPR052362">
    <property type="entry name" value="HTH-GbsR_regulator"/>
</dbReference>
<dbReference type="Proteomes" id="UP000028703">
    <property type="component" value="Unassembled WGS sequence"/>
</dbReference>
<dbReference type="InterPro" id="IPR026282">
    <property type="entry name" value="MJ1563"/>
</dbReference>
<name>A0A085ZFA0_9FLAO</name>
<feature type="domain" description="HTH marR-type" evidence="5">
    <location>
        <begin position="29"/>
        <end position="80"/>
    </location>
</feature>
<comment type="similarity">
    <text evidence="4">Belongs to the GbsR family.</text>
</comment>
<dbReference type="PIRSF" id="PIRSF006707">
    <property type="entry name" value="MJ1563"/>
    <property type="match status" value="1"/>
</dbReference>
<dbReference type="Pfam" id="PF12802">
    <property type="entry name" value="MarR_2"/>
    <property type="match status" value="1"/>
</dbReference>
<dbReference type="InterPro" id="IPR000835">
    <property type="entry name" value="HTH_MarR-typ"/>
</dbReference>
<dbReference type="EMBL" id="JPRO01000009">
    <property type="protein sequence ID" value="KFF03114.1"/>
    <property type="molecule type" value="Genomic_DNA"/>
</dbReference>
<evidence type="ECO:0000256" key="1">
    <source>
        <dbReference type="ARBA" id="ARBA00023015"/>
    </source>
</evidence>
<evidence type="ECO:0000256" key="2">
    <source>
        <dbReference type="ARBA" id="ARBA00023125"/>
    </source>
</evidence>
<accession>A0A085ZFA0</accession>
<evidence type="ECO:0000259" key="5">
    <source>
        <dbReference type="Pfam" id="PF12802"/>
    </source>
</evidence>
<evidence type="ECO:0000256" key="3">
    <source>
        <dbReference type="ARBA" id="ARBA00023163"/>
    </source>
</evidence>
<dbReference type="PANTHER" id="PTHR38465:SF1">
    <property type="entry name" value="HTH-TYPE TRANSCRIPTIONAL REGULATOR MJ1563-RELATED"/>
    <property type="match status" value="1"/>
</dbReference>
<keyword evidence="7" id="KW-1185">Reference proteome</keyword>
<gene>
    <name evidence="6" type="ORF">IX38_12135</name>
</gene>
<dbReference type="SUPFAM" id="SSF46785">
    <property type="entry name" value="Winged helix' DNA-binding domain"/>
    <property type="match status" value="1"/>
</dbReference>
<keyword evidence="1 4" id="KW-0805">Transcription regulation</keyword>
<dbReference type="InterPro" id="IPR036388">
    <property type="entry name" value="WH-like_DNA-bd_sf"/>
</dbReference>
<reference evidence="6 7" key="1">
    <citation type="submission" date="2014-07" db="EMBL/GenBank/DDBJ databases">
        <title>Genome of Chryseobacterium luteum DSM 18605.</title>
        <authorList>
            <person name="Stropko S.J."/>
            <person name="Pipes S.E."/>
            <person name="Newman J.D."/>
        </authorList>
    </citation>
    <scope>NUCLEOTIDE SEQUENCE [LARGE SCALE GENOMIC DNA]</scope>
    <source>
        <strain evidence="6 7">DSM 18605</strain>
    </source>
</reference>
<dbReference type="STRING" id="421531.IX38_12135"/>
<evidence type="ECO:0000313" key="6">
    <source>
        <dbReference type="EMBL" id="KFF03114.1"/>
    </source>
</evidence>
<evidence type="ECO:0000256" key="4">
    <source>
        <dbReference type="PIRNR" id="PIRNR006707"/>
    </source>
</evidence>
<organism evidence="6 7">
    <name type="scientific">Chryseobacterium luteum</name>
    <dbReference type="NCBI Taxonomy" id="421531"/>
    <lineage>
        <taxon>Bacteria</taxon>
        <taxon>Pseudomonadati</taxon>
        <taxon>Bacteroidota</taxon>
        <taxon>Flavobacteriia</taxon>
        <taxon>Flavobacteriales</taxon>
        <taxon>Weeksellaceae</taxon>
        <taxon>Chryseobacterium group</taxon>
        <taxon>Chryseobacterium</taxon>
    </lineage>
</organism>
<keyword evidence="3 4" id="KW-0804">Transcription</keyword>
<sequence>MKLSEAKEKYIQTWGTFATNWGINRTMAQVHALLLANGKPLSTDEVMEQLEISRGNANMNLRALIDWGIVKKEFVKGDRKEYFVAEKDIWYLFKQITKERRKREIEPVISFLEELKNIEDNDSQEAKEFIKLMDDFSSVTGKINNIMDLAIKSDDHWLVGKITNLLK</sequence>